<accession>A0ABU0YJD7</accession>
<name>A0ABU0YJD7_9PROT</name>
<organism evidence="1 2">
    <name type="scientific">Dongia sedimenti</name>
    <dbReference type="NCBI Taxonomy" id="3064282"/>
    <lineage>
        <taxon>Bacteria</taxon>
        <taxon>Pseudomonadati</taxon>
        <taxon>Pseudomonadota</taxon>
        <taxon>Alphaproteobacteria</taxon>
        <taxon>Rhodospirillales</taxon>
        <taxon>Dongiaceae</taxon>
        <taxon>Dongia</taxon>
    </lineage>
</organism>
<dbReference type="RefSeq" id="WP_379955261.1">
    <property type="nucleotide sequence ID" value="NZ_JAUYVI010000003.1"/>
</dbReference>
<reference evidence="2" key="1">
    <citation type="submission" date="2023-08" db="EMBL/GenBank/DDBJ databases">
        <title>Rhodospirillaceae gen. nov., a novel taxon isolated from the Yangtze River Yuezi River estuary sludge.</title>
        <authorList>
            <person name="Ruan L."/>
        </authorList>
    </citation>
    <scope>NUCLEOTIDE SEQUENCE [LARGE SCALE GENOMIC DNA]</scope>
    <source>
        <strain evidence="2">R-7</strain>
    </source>
</reference>
<dbReference type="Pfam" id="PF07310">
    <property type="entry name" value="PAS_5"/>
    <property type="match status" value="1"/>
</dbReference>
<sequence>MPTWTDPELAKSTLVRTLYEWWSANAGPAGIPDRSAFDLIEHRLLMPNVMISDVEPEPFRIRYRLVGTRVVNNLGVDFTGRYLDELLGPNFQIPWMDYYRQAYAARRPLMGALTEPTQSGSTFAYEFGLFPIARGGAEVKQFIAVEDYFDFTLTSGALAGL</sequence>
<comment type="caution">
    <text evidence="1">The sequence shown here is derived from an EMBL/GenBank/DDBJ whole genome shotgun (WGS) entry which is preliminary data.</text>
</comment>
<evidence type="ECO:0000313" key="1">
    <source>
        <dbReference type="EMBL" id="MDQ7247824.1"/>
    </source>
</evidence>
<keyword evidence="2" id="KW-1185">Reference proteome</keyword>
<gene>
    <name evidence="1" type="ORF">Q8A70_09110</name>
</gene>
<protein>
    <submittedName>
        <fullName evidence="1">PAS domain-containing protein</fullName>
    </submittedName>
</protein>
<dbReference type="InterPro" id="IPR009922">
    <property type="entry name" value="DUF1457"/>
</dbReference>
<dbReference type="EMBL" id="JAUYVI010000003">
    <property type="protein sequence ID" value="MDQ7247824.1"/>
    <property type="molecule type" value="Genomic_DNA"/>
</dbReference>
<evidence type="ECO:0000313" key="2">
    <source>
        <dbReference type="Proteomes" id="UP001230156"/>
    </source>
</evidence>
<proteinExistence type="predicted"/>
<dbReference type="Proteomes" id="UP001230156">
    <property type="component" value="Unassembled WGS sequence"/>
</dbReference>